<protein>
    <submittedName>
        <fullName evidence="1">Uncharacterized protein</fullName>
    </submittedName>
</protein>
<evidence type="ECO:0000313" key="2">
    <source>
        <dbReference type="Proteomes" id="UP000005038"/>
    </source>
</evidence>
<dbReference type="AlphaFoldDB" id="H5TIK1"/>
<evidence type="ECO:0000313" key="1">
    <source>
        <dbReference type="EMBL" id="GAB33309.1"/>
    </source>
</evidence>
<accession>H5TIK1</accession>
<dbReference type="STRING" id="1108044.GOOTI_062_00020"/>
<comment type="caution">
    <text evidence="1">The sequence shown here is derived from an EMBL/GenBank/DDBJ whole genome shotgun (WGS) entry which is preliminary data.</text>
</comment>
<name>H5TIK1_GORO1</name>
<dbReference type="Proteomes" id="UP000005038">
    <property type="component" value="Unassembled WGS sequence"/>
</dbReference>
<proteinExistence type="predicted"/>
<reference evidence="1" key="1">
    <citation type="submission" date="2012-02" db="EMBL/GenBank/DDBJ databases">
        <title>Whole genome shotgun sequence of Gordonia otitidis NBRC 100426.</title>
        <authorList>
            <person name="Yoshida I."/>
            <person name="Hosoyama A."/>
            <person name="Tsuchikane K."/>
            <person name="Katsumata H."/>
            <person name="Yamazaki S."/>
            <person name="Fujita N."/>
        </authorList>
    </citation>
    <scope>NUCLEOTIDE SEQUENCE [LARGE SCALE GENOMIC DNA]</scope>
    <source>
        <strain evidence="1">NBRC 100426</strain>
    </source>
</reference>
<keyword evidence="2" id="KW-1185">Reference proteome</keyword>
<organism evidence="1 2">
    <name type="scientific">Gordonia otitidis (strain DSM 44809 / CCUG 52243 / JCM 12355 / NBRC 100426 / IFM 10032)</name>
    <dbReference type="NCBI Taxonomy" id="1108044"/>
    <lineage>
        <taxon>Bacteria</taxon>
        <taxon>Bacillati</taxon>
        <taxon>Actinomycetota</taxon>
        <taxon>Actinomycetes</taxon>
        <taxon>Mycobacteriales</taxon>
        <taxon>Gordoniaceae</taxon>
        <taxon>Gordonia</taxon>
    </lineage>
</organism>
<gene>
    <name evidence="1" type="ORF">GOOTI_062_00020</name>
</gene>
<dbReference type="EMBL" id="BAFB01000062">
    <property type="protein sequence ID" value="GAB33309.1"/>
    <property type="molecule type" value="Genomic_DNA"/>
</dbReference>
<sequence>MLPRIEKSGSYIRRMKQLVTHERGRAVAATVAAVVVAVAVAACGSGATTDDGQSTPTSTPTVTTVTRPQLPTANGVDRSSGTSVMLAMCQIVFSRDTQTEDSYSSSYQRAADLMTPQLRAQLVQPSKNVRPFPQWVQWQQSKAWVQGKCVIAADEHPADTASRQSRVLAVTAQPYDATGEALDESEAAVWATATKQGDRWAVSRFDVTLDDSP</sequence>